<dbReference type="RefSeq" id="WP_157823031.1">
    <property type="nucleotide sequence ID" value="NZ_BMYE01000008.1"/>
</dbReference>
<accession>A0ABU4QBU0</accession>
<comment type="caution">
    <text evidence="1">The sequence shown here is derived from an EMBL/GenBank/DDBJ whole genome shotgun (WGS) entry which is preliminary data.</text>
</comment>
<reference evidence="1 2" key="1">
    <citation type="submission" date="2023-11" db="EMBL/GenBank/DDBJ databases">
        <title>MicrobeMod: A computational toolkit for identifying prokaryotic methylation and restriction-modification with nanopore sequencing.</title>
        <authorList>
            <person name="Crits-Christoph A."/>
            <person name="Kang S.C."/>
            <person name="Lee H."/>
            <person name="Ostrov N."/>
        </authorList>
    </citation>
    <scope>NUCLEOTIDE SEQUENCE [LARGE SCALE GENOMIC DNA]</scope>
    <source>
        <strain evidence="1 2">ATCC BAA-2732</strain>
    </source>
</reference>
<sequence length="184" mass="20400">MAYNKLKHRKTTRYARVFRCSMRYEKTMNRLLAIFLLPIALSSLASPGITEQEITYKNSRDLGFAVTVEVTSEATSIKLIGPKSINGNCTPARSGNALMSAAGEELMVYQTNLQPGDSVPVAFGYFTQKNTNMSVWLDYFCPPGQELESRRFVIPSVAKYLITSQSTSRLTAPDSLRYASAAGY</sequence>
<dbReference type="Proteomes" id="UP001272773">
    <property type="component" value="Unassembled WGS sequence"/>
</dbReference>
<dbReference type="GeneID" id="88621880"/>
<organism evidence="1 2">
    <name type="scientific">Shewanella indica</name>
    <dbReference type="NCBI Taxonomy" id="768528"/>
    <lineage>
        <taxon>Bacteria</taxon>
        <taxon>Pseudomonadati</taxon>
        <taxon>Pseudomonadota</taxon>
        <taxon>Gammaproteobacteria</taxon>
        <taxon>Alteromonadales</taxon>
        <taxon>Shewanellaceae</taxon>
        <taxon>Shewanella</taxon>
    </lineage>
</organism>
<proteinExistence type="predicted"/>
<dbReference type="EMBL" id="JAWXXR010000001">
    <property type="protein sequence ID" value="MDX6014801.1"/>
    <property type="molecule type" value="Genomic_DNA"/>
</dbReference>
<keyword evidence="2" id="KW-1185">Reference proteome</keyword>
<gene>
    <name evidence="1" type="ORF">SIL79_00190</name>
</gene>
<evidence type="ECO:0000313" key="2">
    <source>
        <dbReference type="Proteomes" id="UP001272773"/>
    </source>
</evidence>
<evidence type="ECO:0000313" key="1">
    <source>
        <dbReference type="EMBL" id="MDX6014801.1"/>
    </source>
</evidence>
<protein>
    <submittedName>
        <fullName evidence="1">Uncharacterized protein</fullName>
    </submittedName>
</protein>
<name>A0ABU4QBU0_9GAMM</name>